<dbReference type="PANTHER" id="PTHR18952">
    <property type="entry name" value="CARBONIC ANHYDRASE"/>
    <property type="match status" value="1"/>
</dbReference>
<dbReference type="GO" id="GO:0006730">
    <property type="term" value="P:one-carbon metabolic process"/>
    <property type="evidence" value="ECO:0007669"/>
    <property type="project" value="TreeGrafter"/>
</dbReference>
<gene>
    <name evidence="2" type="ORF">HPP92_012782</name>
</gene>
<proteinExistence type="predicted"/>
<dbReference type="Pfam" id="PF00194">
    <property type="entry name" value="Carb_anhydrase"/>
    <property type="match status" value="1"/>
</dbReference>
<dbReference type="InterPro" id="IPR036398">
    <property type="entry name" value="CA_dom_sf"/>
</dbReference>
<evidence type="ECO:0000313" key="2">
    <source>
        <dbReference type="EMBL" id="KAG0475941.1"/>
    </source>
</evidence>
<keyword evidence="3" id="KW-1185">Reference proteome</keyword>
<dbReference type="SMART" id="SM01057">
    <property type="entry name" value="Carb_anhydrase"/>
    <property type="match status" value="1"/>
</dbReference>
<evidence type="ECO:0000313" key="3">
    <source>
        <dbReference type="Proteomes" id="UP000636800"/>
    </source>
</evidence>
<sequence>MKLNGLPLRFVCLFFNNRYQENCNLNPVTPLLKPYLTMVLCRALQRTINIARTSQAYSSTLLPSPATDMAVSRQLIFLFATIGFYFVRTAIAEAVEDVEFSYNTSAPNGPAHWGDLKEEWKTCKTGRMQSPIAIDDRMVHLSSEPENLQWNYSAADALLKYLNHHIVIEWKDFVGGVIIHGLEYPLQQVHWHTPSENTFNGQKFHLELHMLHERSDKKMAMVSIMFTIGQPDPFFAQLIQKINGKMGEELELGVVNPKTIKGSIQTYYRYHGSITIPPCTEGVIWTINRKIRTLSREQLKSLKDAIQPEHRINARPTQPLNNREVLLYR</sequence>
<feature type="domain" description="Alpha-carbonic anhydrase" evidence="1">
    <location>
        <begin position="98"/>
        <end position="329"/>
    </location>
</feature>
<dbReference type="InterPro" id="IPR001148">
    <property type="entry name" value="CA_dom"/>
</dbReference>
<dbReference type="PANTHER" id="PTHR18952:SF271">
    <property type="entry name" value="ALPHA CARBONIC ANHYDRASE 4-RELATED"/>
    <property type="match status" value="1"/>
</dbReference>
<organism evidence="2 3">
    <name type="scientific">Vanilla planifolia</name>
    <name type="common">Vanilla</name>
    <dbReference type="NCBI Taxonomy" id="51239"/>
    <lineage>
        <taxon>Eukaryota</taxon>
        <taxon>Viridiplantae</taxon>
        <taxon>Streptophyta</taxon>
        <taxon>Embryophyta</taxon>
        <taxon>Tracheophyta</taxon>
        <taxon>Spermatophyta</taxon>
        <taxon>Magnoliopsida</taxon>
        <taxon>Liliopsida</taxon>
        <taxon>Asparagales</taxon>
        <taxon>Orchidaceae</taxon>
        <taxon>Vanilloideae</taxon>
        <taxon>Vanilleae</taxon>
        <taxon>Vanilla</taxon>
    </lineage>
</organism>
<dbReference type="OrthoDB" id="270167at2759"/>
<evidence type="ECO:0000259" key="1">
    <source>
        <dbReference type="PROSITE" id="PS51144"/>
    </source>
</evidence>
<dbReference type="GO" id="GO:0008270">
    <property type="term" value="F:zinc ion binding"/>
    <property type="evidence" value="ECO:0007669"/>
    <property type="project" value="InterPro"/>
</dbReference>
<reference evidence="2 3" key="1">
    <citation type="journal article" date="2020" name="Nat. Food">
        <title>A phased Vanilla planifolia genome enables genetic improvement of flavour and production.</title>
        <authorList>
            <person name="Hasing T."/>
            <person name="Tang H."/>
            <person name="Brym M."/>
            <person name="Khazi F."/>
            <person name="Huang T."/>
            <person name="Chambers A.H."/>
        </authorList>
    </citation>
    <scope>NUCLEOTIDE SEQUENCE [LARGE SCALE GENOMIC DNA]</scope>
    <source>
        <tissue evidence="2">Leaf</tissue>
    </source>
</reference>
<dbReference type="PROSITE" id="PS51144">
    <property type="entry name" value="ALPHA_CA_2"/>
    <property type="match status" value="1"/>
</dbReference>
<dbReference type="CDD" id="cd03124">
    <property type="entry name" value="alpha_CA_prokaryotic_like"/>
    <property type="match status" value="1"/>
</dbReference>
<dbReference type="EMBL" id="JADCNL010000006">
    <property type="protein sequence ID" value="KAG0475941.1"/>
    <property type="molecule type" value="Genomic_DNA"/>
</dbReference>
<name>A0A835QM73_VANPL</name>
<accession>A0A835QM73</accession>
<dbReference type="Gene3D" id="3.10.200.10">
    <property type="entry name" value="Alpha carbonic anhydrase"/>
    <property type="match status" value="1"/>
</dbReference>
<protein>
    <recommendedName>
        <fullName evidence="1">Alpha-carbonic anhydrase domain-containing protein</fullName>
    </recommendedName>
</protein>
<dbReference type="InterPro" id="IPR041891">
    <property type="entry name" value="Alpha_CA_prokaryot-like"/>
</dbReference>
<dbReference type="AlphaFoldDB" id="A0A835QM73"/>
<dbReference type="Proteomes" id="UP000636800">
    <property type="component" value="Chromosome 6"/>
</dbReference>
<dbReference type="GO" id="GO:0004089">
    <property type="term" value="F:carbonate dehydratase activity"/>
    <property type="evidence" value="ECO:0007669"/>
    <property type="project" value="InterPro"/>
</dbReference>
<comment type="caution">
    <text evidence="2">The sequence shown here is derived from an EMBL/GenBank/DDBJ whole genome shotgun (WGS) entry which is preliminary data.</text>
</comment>
<dbReference type="InterPro" id="IPR023561">
    <property type="entry name" value="Carbonic_anhydrase_a-class"/>
</dbReference>
<dbReference type="SUPFAM" id="SSF51069">
    <property type="entry name" value="Carbonic anhydrase"/>
    <property type="match status" value="1"/>
</dbReference>